<gene>
    <name evidence="2" type="ORF">PR018_23085</name>
</gene>
<feature type="transmembrane region" description="Helical" evidence="1">
    <location>
        <begin position="60"/>
        <end position="81"/>
    </location>
</feature>
<accession>A0ABY8IPV1</accession>
<evidence type="ECO:0000256" key="1">
    <source>
        <dbReference type="SAM" id="Phobius"/>
    </source>
</evidence>
<organism evidence="2 3">
    <name type="scientific">Rhizobium rhododendri</name>
    <dbReference type="NCBI Taxonomy" id="2506430"/>
    <lineage>
        <taxon>Bacteria</taxon>
        <taxon>Pseudomonadati</taxon>
        <taxon>Pseudomonadota</taxon>
        <taxon>Alphaproteobacteria</taxon>
        <taxon>Hyphomicrobiales</taxon>
        <taxon>Rhizobiaceae</taxon>
        <taxon>Rhizobium/Agrobacterium group</taxon>
        <taxon>Rhizobium</taxon>
    </lineage>
</organism>
<keyword evidence="1" id="KW-1133">Transmembrane helix</keyword>
<evidence type="ECO:0000313" key="3">
    <source>
        <dbReference type="Proteomes" id="UP000318939"/>
    </source>
</evidence>
<protein>
    <submittedName>
        <fullName evidence="2">Uncharacterized protein</fullName>
    </submittedName>
</protein>
<keyword evidence="3" id="KW-1185">Reference proteome</keyword>
<dbReference type="EMBL" id="CP117268">
    <property type="protein sequence ID" value="WFS25159.1"/>
    <property type="molecule type" value="Genomic_DNA"/>
</dbReference>
<keyword evidence="1" id="KW-0472">Membrane</keyword>
<feature type="transmembrane region" description="Helical" evidence="1">
    <location>
        <begin position="87"/>
        <end position="105"/>
    </location>
</feature>
<geneLocation type="plasmid" evidence="2 3">
    <name>unnamed1</name>
</geneLocation>
<name>A0ABY8IPV1_9HYPH</name>
<reference evidence="2 3" key="2">
    <citation type="journal article" date="2023" name="MicrobiologyOpen">
        <title>Genomics of the tumorigenes clade of the family Rhizobiaceae and description of Rhizobium rhododendri sp. nov.</title>
        <authorList>
            <person name="Kuzmanovic N."/>
            <person name="diCenzo G.C."/>
            <person name="Bunk B."/>
            <person name="Sproeer C."/>
            <person name="Fruehling A."/>
            <person name="Neumann-Schaal M."/>
            <person name="Overmann J."/>
            <person name="Smalla K."/>
        </authorList>
    </citation>
    <scope>NUCLEOTIDE SEQUENCE [LARGE SCALE GENOMIC DNA]</scope>
    <source>
        <strain evidence="3">rho-6.2</strain>
        <plasmid evidence="2 3">unnamed1</plasmid>
    </source>
</reference>
<reference evidence="2 3" key="1">
    <citation type="journal article" date="2019" name="Phytopathology">
        <title>A Novel Group of Rhizobium tumorigenes-Like Agrobacteria Associated with Crown Gall Disease of Rhododendron and Blueberry.</title>
        <authorList>
            <person name="Kuzmanovic N."/>
            <person name="Behrens P."/>
            <person name="Idczak E."/>
            <person name="Wagner S."/>
            <person name="Gotz M."/>
            <person name="Sproer C."/>
            <person name="Bunk B."/>
            <person name="Overmann J."/>
            <person name="Smalla K."/>
        </authorList>
    </citation>
    <scope>NUCLEOTIDE SEQUENCE [LARGE SCALE GENOMIC DNA]</scope>
    <source>
        <strain evidence="3">rho-6.2</strain>
    </source>
</reference>
<dbReference type="RefSeq" id="WP_142832599.1">
    <property type="nucleotide sequence ID" value="NZ_CP117268.1"/>
</dbReference>
<keyword evidence="2" id="KW-0614">Plasmid</keyword>
<dbReference type="Proteomes" id="UP000318939">
    <property type="component" value="Plasmid unnamed1"/>
</dbReference>
<keyword evidence="1" id="KW-0812">Transmembrane</keyword>
<proteinExistence type="predicted"/>
<sequence>MEFWSAVVVLAYFLAGITRINNDMRSGRLSAPGYDRNRTTGIAVVGVFIWPLYRRLAGIVFSMIIAILVTALLMWCVSVFAGLVWQVTIVAVIYGLLLLSNLATIRG</sequence>
<evidence type="ECO:0000313" key="2">
    <source>
        <dbReference type="EMBL" id="WFS25159.1"/>
    </source>
</evidence>